<reference evidence="5" key="1">
    <citation type="submission" date="2016-04" db="EMBL/GenBank/DDBJ databases">
        <title>Cephalotus genome sequencing.</title>
        <authorList>
            <person name="Fukushima K."/>
            <person name="Hasebe M."/>
            <person name="Fang X."/>
        </authorList>
    </citation>
    <scope>NUCLEOTIDE SEQUENCE [LARGE SCALE GENOMIC DNA]</scope>
    <source>
        <strain evidence="5">cv. St1</strain>
    </source>
</reference>
<organism evidence="4 5">
    <name type="scientific">Cephalotus follicularis</name>
    <name type="common">Albany pitcher plant</name>
    <dbReference type="NCBI Taxonomy" id="3775"/>
    <lineage>
        <taxon>Eukaryota</taxon>
        <taxon>Viridiplantae</taxon>
        <taxon>Streptophyta</taxon>
        <taxon>Embryophyta</taxon>
        <taxon>Tracheophyta</taxon>
        <taxon>Spermatophyta</taxon>
        <taxon>Magnoliopsida</taxon>
        <taxon>eudicotyledons</taxon>
        <taxon>Gunneridae</taxon>
        <taxon>Pentapetalae</taxon>
        <taxon>rosids</taxon>
        <taxon>fabids</taxon>
        <taxon>Oxalidales</taxon>
        <taxon>Cephalotaceae</taxon>
        <taxon>Cephalotus</taxon>
    </lineage>
</organism>
<keyword evidence="1 2" id="KW-0863">Zinc-finger</keyword>
<keyword evidence="5" id="KW-1185">Reference proteome</keyword>
<comment type="similarity">
    <text evidence="2">Belongs to the FHY3/FAR1 family.</text>
</comment>
<dbReference type="EMBL" id="BDDD01001028">
    <property type="protein sequence ID" value="GAV72633.1"/>
    <property type="molecule type" value="Genomic_DNA"/>
</dbReference>
<evidence type="ECO:0000313" key="5">
    <source>
        <dbReference type="Proteomes" id="UP000187406"/>
    </source>
</evidence>
<protein>
    <recommendedName>
        <fullName evidence="2">Protein FAR1-RELATED SEQUENCE</fullName>
    </recommendedName>
</protein>
<keyword evidence="2" id="KW-0539">Nucleus</keyword>
<feature type="non-terminal residue" evidence="4">
    <location>
        <position position="1"/>
    </location>
</feature>
<dbReference type="Proteomes" id="UP000187406">
    <property type="component" value="Unassembled WGS sequence"/>
</dbReference>
<feature type="non-terminal residue" evidence="4">
    <location>
        <position position="216"/>
    </location>
</feature>
<name>A0A1Q3BXY5_CEPFO</name>
<evidence type="ECO:0000313" key="4">
    <source>
        <dbReference type="EMBL" id="GAV72633.1"/>
    </source>
</evidence>
<evidence type="ECO:0000256" key="2">
    <source>
        <dbReference type="RuleBase" id="RU367018"/>
    </source>
</evidence>
<dbReference type="InParanoid" id="A0A1Q3BXY5"/>
<dbReference type="InterPro" id="IPR007527">
    <property type="entry name" value="Znf_SWIM"/>
</dbReference>
<keyword evidence="2" id="KW-0862">Zinc</keyword>
<keyword evidence="2" id="KW-0479">Metal-binding</keyword>
<dbReference type="PROSITE" id="PS50966">
    <property type="entry name" value="ZF_SWIM"/>
    <property type="match status" value="1"/>
</dbReference>
<dbReference type="GO" id="GO:0008270">
    <property type="term" value="F:zinc ion binding"/>
    <property type="evidence" value="ECO:0007669"/>
    <property type="project" value="UniProtKB-UniRule"/>
</dbReference>
<proteinExistence type="inferred from homology"/>
<dbReference type="AlphaFoldDB" id="A0A1Q3BXY5"/>
<dbReference type="PANTHER" id="PTHR31669:SF304">
    <property type="entry name" value="PROTEIN FAR1-RELATED SEQUENCE"/>
    <property type="match status" value="1"/>
</dbReference>
<comment type="subcellular location">
    <subcellularLocation>
        <location evidence="2">Nucleus</location>
    </subcellularLocation>
</comment>
<dbReference type="STRING" id="3775.A0A1Q3BXY5"/>
<feature type="domain" description="SWIM-type" evidence="3">
    <location>
        <begin position="154"/>
        <end position="186"/>
    </location>
</feature>
<dbReference type="PANTHER" id="PTHR31669">
    <property type="entry name" value="PROTEIN FAR1-RELATED SEQUENCE 10-RELATED"/>
    <property type="match status" value="1"/>
</dbReference>
<dbReference type="OrthoDB" id="2431635at2759"/>
<dbReference type="GO" id="GO:0006355">
    <property type="term" value="P:regulation of DNA-templated transcription"/>
    <property type="evidence" value="ECO:0007669"/>
    <property type="project" value="UniProtKB-UniRule"/>
</dbReference>
<gene>
    <name evidence="4" type="ORF">CFOL_v3_16121</name>
</gene>
<comment type="caution">
    <text evidence="4">The sequence shown here is derived from an EMBL/GenBank/DDBJ whole genome shotgun (WGS) entry which is preliminary data.</text>
</comment>
<comment type="function">
    <text evidence="2">Putative transcription activator involved in regulating light control of development.</text>
</comment>
<dbReference type="InterPro" id="IPR031052">
    <property type="entry name" value="FHY3/FAR1"/>
</dbReference>
<accession>A0A1Q3BXY5</accession>
<dbReference type="GO" id="GO:0005634">
    <property type="term" value="C:nucleus"/>
    <property type="evidence" value="ECO:0007669"/>
    <property type="project" value="UniProtKB-SubCell"/>
</dbReference>
<sequence>LDPNFYFAMELDTDGTLRSMFWTDSRSRNEYFIFGDVIVFDITYKTNKFMMPFALFTGSESINAFFDGFVNSNTPLHEFVEQYDMALQSRRQAKEREDYMTMNSKAVLIVQSLMEKSAGDCYTRVMFKLFQEEFKSIIDCWHQKVSKCGTIITYSVGLRCDLCDCAKFETGGYLCKHILHIMVKKHLIVIPDRYILKRWTIGARYLLDGGVSVSEA</sequence>
<evidence type="ECO:0000259" key="3">
    <source>
        <dbReference type="PROSITE" id="PS50966"/>
    </source>
</evidence>
<evidence type="ECO:0000256" key="1">
    <source>
        <dbReference type="PROSITE-ProRule" id="PRU00325"/>
    </source>
</evidence>